<comment type="caution">
    <text evidence="1">The sequence shown here is derived from an EMBL/GenBank/DDBJ whole genome shotgun (WGS) entry which is preliminary data.</text>
</comment>
<accession>A0ACB7YWP6</accession>
<proteinExistence type="predicted"/>
<name>A0ACB7YWP6_9ERIC</name>
<sequence length="341" mass="37741">MERGGWRSRGLLPILAVHAVSEYWRLDRKPPVTAALVAANTLVYLRPGVLDRVLPTIDQVWFNPYLILKHGDLKRLFLSAFYHAGESHLVYNMMSLLWKGIQLETSMGSSEFASMVVTLLGLSQGITLLLSRSLLVFFDYGRPYYKEYAVGFSGVLFAMKVVLNSQSDYSNIHGLIIPSRLAAWAELILIQMFVPDVSFIGHLGGILAGFYGGSVCSEGGGLQVGELWVEIGGVDPACGDVRRVRLIIPARYTHARCVVPGAVAMVCRSLGRRMSRVAFLWKNYGGGEFRDSIIGNAIAIPPEQMFYFVYLCDNLGLILSNKEGYCNTSNESFENQHATAL</sequence>
<protein>
    <submittedName>
        <fullName evidence="1">Uncharacterized protein</fullName>
    </submittedName>
</protein>
<organism evidence="1 2">
    <name type="scientific">Vaccinium darrowii</name>
    <dbReference type="NCBI Taxonomy" id="229202"/>
    <lineage>
        <taxon>Eukaryota</taxon>
        <taxon>Viridiplantae</taxon>
        <taxon>Streptophyta</taxon>
        <taxon>Embryophyta</taxon>
        <taxon>Tracheophyta</taxon>
        <taxon>Spermatophyta</taxon>
        <taxon>Magnoliopsida</taxon>
        <taxon>eudicotyledons</taxon>
        <taxon>Gunneridae</taxon>
        <taxon>Pentapetalae</taxon>
        <taxon>asterids</taxon>
        <taxon>Ericales</taxon>
        <taxon>Ericaceae</taxon>
        <taxon>Vaccinioideae</taxon>
        <taxon>Vaccinieae</taxon>
        <taxon>Vaccinium</taxon>
    </lineage>
</organism>
<dbReference type="Proteomes" id="UP000828048">
    <property type="component" value="Chromosome 3"/>
</dbReference>
<evidence type="ECO:0000313" key="2">
    <source>
        <dbReference type="Proteomes" id="UP000828048"/>
    </source>
</evidence>
<reference evidence="1 2" key="1">
    <citation type="journal article" date="2021" name="Hortic Res">
        <title>High-quality reference genome and annotation aids understanding of berry development for evergreen blueberry (Vaccinium darrowii).</title>
        <authorList>
            <person name="Yu J."/>
            <person name="Hulse-Kemp A.M."/>
            <person name="Babiker E."/>
            <person name="Staton M."/>
        </authorList>
    </citation>
    <scope>NUCLEOTIDE SEQUENCE [LARGE SCALE GENOMIC DNA]</scope>
    <source>
        <strain evidence="2">cv. NJ 8807/NJ 8810</strain>
        <tissue evidence="1">Young leaf</tissue>
    </source>
</reference>
<keyword evidence="2" id="KW-1185">Reference proteome</keyword>
<dbReference type="EMBL" id="CM037153">
    <property type="protein sequence ID" value="KAH7857926.1"/>
    <property type="molecule type" value="Genomic_DNA"/>
</dbReference>
<evidence type="ECO:0000313" key="1">
    <source>
        <dbReference type="EMBL" id="KAH7857926.1"/>
    </source>
</evidence>
<gene>
    <name evidence="1" type="ORF">Vadar_017999</name>
</gene>